<protein>
    <submittedName>
        <fullName evidence="2">Uncharacterized protein</fullName>
    </submittedName>
</protein>
<comment type="caution">
    <text evidence="2">The sequence shown here is derived from an EMBL/GenBank/DDBJ whole genome shotgun (WGS) entry which is preliminary data.</text>
</comment>
<evidence type="ECO:0000313" key="3">
    <source>
        <dbReference type="Proteomes" id="UP001177212"/>
    </source>
</evidence>
<organism evidence="2 3">
    <name type="scientific">Pseudoalteromonas marina</name>
    <dbReference type="NCBI Taxonomy" id="267375"/>
    <lineage>
        <taxon>Bacteria</taxon>
        <taxon>Pseudomonadati</taxon>
        <taxon>Pseudomonadota</taxon>
        <taxon>Gammaproteobacteria</taxon>
        <taxon>Alteromonadales</taxon>
        <taxon>Pseudoalteromonadaceae</taxon>
        <taxon>Pseudoalteromonas</taxon>
    </lineage>
</organism>
<dbReference type="EMBL" id="JAUYVT010000014">
    <property type="protein sequence ID" value="MDP2565854.1"/>
    <property type="molecule type" value="Genomic_DNA"/>
</dbReference>
<dbReference type="Proteomes" id="UP001177212">
    <property type="component" value="Unassembled WGS sequence"/>
</dbReference>
<accession>A0ABT9FGE9</accession>
<dbReference type="RefSeq" id="WP_305472616.1">
    <property type="nucleotide sequence ID" value="NZ_JAUYVT010000014.1"/>
</dbReference>
<proteinExistence type="predicted"/>
<name>A0ABT9FGE9_9GAMM</name>
<evidence type="ECO:0000313" key="2">
    <source>
        <dbReference type="EMBL" id="MDP2565854.1"/>
    </source>
</evidence>
<keyword evidence="1" id="KW-0732">Signal</keyword>
<evidence type="ECO:0000256" key="1">
    <source>
        <dbReference type="SAM" id="SignalP"/>
    </source>
</evidence>
<feature type="signal peptide" evidence="1">
    <location>
        <begin position="1"/>
        <end position="19"/>
    </location>
</feature>
<keyword evidence="3" id="KW-1185">Reference proteome</keyword>
<gene>
    <name evidence="2" type="ORF">Q8W34_14500</name>
</gene>
<reference evidence="2" key="1">
    <citation type="submission" date="2023-07" db="EMBL/GenBank/DDBJ databases">
        <title>Genome content predicts the carbon catabolic preferences of heterotrophic bacteria.</title>
        <authorList>
            <person name="Gralka M."/>
        </authorList>
    </citation>
    <scope>NUCLEOTIDE SEQUENCE</scope>
    <source>
        <strain evidence="2">4G09</strain>
    </source>
</reference>
<feature type="chain" id="PRO_5045134109" evidence="1">
    <location>
        <begin position="20"/>
        <end position="141"/>
    </location>
</feature>
<sequence>MIKMLGFLIAFTSTFYASAVQLEFVPYNPSSKEATERTKVISDISKSLNKEEKKKLKSLKFKYKKMLQEEKAKNTPVESRREIKRIKTEYFTSMIESLRPETVSKIMDSKRTLATNKTLNDSSDKIQELFLKAEKIKKTDN</sequence>